<feature type="transmembrane region" description="Helical" evidence="10">
    <location>
        <begin position="231"/>
        <end position="254"/>
    </location>
</feature>
<dbReference type="PANTHER" id="PTHR32468">
    <property type="entry name" value="CATION/H + ANTIPORTER"/>
    <property type="match status" value="1"/>
</dbReference>
<dbReference type="OMA" id="FRPIMEW"/>
<dbReference type="InterPro" id="IPR050794">
    <property type="entry name" value="CPA2_transporter"/>
</dbReference>
<dbReference type="Pfam" id="PF23259">
    <property type="entry name" value="CHX17_C"/>
    <property type="match status" value="1"/>
</dbReference>
<feature type="transmembrane region" description="Helical" evidence="10">
    <location>
        <begin position="353"/>
        <end position="371"/>
    </location>
</feature>
<evidence type="ECO:0000256" key="6">
    <source>
        <dbReference type="ARBA" id="ARBA00022989"/>
    </source>
</evidence>
<protein>
    <submittedName>
        <fullName evidence="14">Uncharacterized protein</fullName>
    </submittedName>
</protein>
<evidence type="ECO:0000313" key="15">
    <source>
        <dbReference type="Proteomes" id="UP000316621"/>
    </source>
</evidence>
<dbReference type="Pfam" id="PF23256">
    <property type="entry name" value="CHX17_2nd"/>
    <property type="match status" value="1"/>
</dbReference>
<dbReference type="PANTHER" id="PTHR32468:SF66">
    <property type="entry name" value="CATION_H+ EXCHANGER DOMAIN-CONTAINING PROTEIN"/>
    <property type="match status" value="1"/>
</dbReference>
<dbReference type="Gramene" id="RZC78161">
    <property type="protein sequence ID" value="RZC78161"/>
    <property type="gene ID" value="C5167_002353"/>
</dbReference>
<keyword evidence="2" id="KW-0813">Transport</keyword>
<reference evidence="14 15" key="1">
    <citation type="journal article" date="2018" name="Science">
        <title>The opium poppy genome and morphinan production.</title>
        <authorList>
            <person name="Guo L."/>
            <person name="Winzer T."/>
            <person name="Yang X."/>
            <person name="Li Y."/>
            <person name="Ning Z."/>
            <person name="He Z."/>
            <person name="Teodor R."/>
            <person name="Lu Y."/>
            <person name="Bowser T.A."/>
            <person name="Graham I.A."/>
            <person name="Ye K."/>
        </authorList>
    </citation>
    <scope>NUCLEOTIDE SEQUENCE [LARGE SCALE GENOMIC DNA]</scope>
    <source>
        <strain evidence="15">cv. HN1</strain>
        <tissue evidence="14">Leaves</tissue>
    </source>
</reference>
<evidence type="ECO:0000259" key="11">
    <source>
        <dbReference type="Pfam" id="PF00999"/>
    </source>
</evidence>
<dbReference type="InterPro" id="IPR006153">
    <property type="entry name" value="Cation/H_exchanger_TM"/>
</dbReference>
<keyword evidence="15" id="KW-1185">Reference proteome</keyword>
<feature type="transmembrane region" description="Helical" evidence="10">
    <location>
        <begin position="137"/>
        <end position="154"/>
    </location>
</feature>
<dbReference type="GO" id="GO:0015297">
    <property type="term" value="F:antiporter activity"/>
    <property type="evidence" value="ECO:0007669"/>
    <property type="project" value="InterPro"/>
</dbReference>
<feature type="domain" description="Cation/H(+) antiporter C-terminal" evidence="13">
    <location>
        <begin position="658"/>
        <end position="804"/>
    </location>
</feature>
<sequence>MSALQAMLSKGGLPPGGLTQGLPPGMPLFNVTIDNSIVLNIPINGRTFLCFDSSKAGSKGLWSGDNPLFYIVDNFLMQFSIGALMTRFLMFIMQPLHQTSFVPQVLAGLLIGPSGISRDESFKQHVFTLKSVYPTETLGVFGCMLYLFVIGLKMDVGIVKRCGKRAWFIGLATFILPLLLTIPLAYILAVSFKLEHSLESSLLFVAILESSNSFHVICCLLADLNLLNSELGYLATSASMISGLLSMTMLNIGFTVKQTMGSGAEAWVFTIVSSLTLVFVIVLVLRPIVLWMIRESPEGKPVKEWYLTFIMVMMMLSAFLSELFGQHLLFGPTIFGLAIPDGPPIGSALTDELEWFATELFLPLFYLILGGKMDVRLVDMKTALMVELLSVVALIGKMVGTIVPCILCKMSFQEGFILALILGSLGFLDIQFFSRAVQLQFISGNCFTVMTVSSMLLTAVISPVLRYLYNPSKRYISYKKRTIQHNKRNAELRVAVCVYDQENVPTMINLLQASNPTPYSPIAVFVLHLVELVGRTAPMFITHQSLNKLPARSELIINTFRIYEEQNKEFITLRSYTSVAPLNTIHDDVCTLGLNRRTSLIIVPFHVQWNVDGTIQSTHHRSVNINILNNAPCSIAILIDRGNLSGSVLAAYRAFSRVCMIFLGGPDDREALAYATRMCDQSSLHLTLFRITEAQCDIQPSNHHAVEQRKDDEMVSEFKENHSDCERITYREEAVNNGVGTVRAIRMVEENFELILVGRRHEADSPLLMGLTEWSEYPELGLVGDMLASPDCTSPVSVLVVQQHICVTDHLPESPRPQHRIAEPAEDMP</sequence>
<evidence type="ECO:0000256" key="7">
    <source>
        <dbReference type="ARBA" id="ARBA00023065"/>
    </source>
</evidence>
<dbReference type="GO" id="GO:0016020">
    <property type="term" value="C:membrane"/>
    <property type="evidence" value="ECO:0007669"/>
    <property type="project" value="UniProtKB-SubCell"/>
</dbReference>
<dbReference type="OrthoDB" id="1868135at2759"/>
<dbReference type="GO" id="GO:0006885">
    <property type="term" value="P:regulation of pH"/>
    <property type="evidence" value="ECO:0007669"/>
    <property type="project" value="TreeGrafter"/>
</dbReference>
<evidence type="ECO:0000256" key="2">
    <source>
        <dbReference type="ARBA" id="ARBA00022448"/>
    </source>
</evidence>
<feature type="transmembrane region" description="Helical" evidence="10">
    <location>
        <begin position="68"/>
        <end position="89"/>
    </location>
</feature>
<proteinExistence type="inferred from homology"/>
<name>A0A4Y7L1D4_PAPSO</name>
<dbReference type="AlphaFoldDB" id="A0A4Y7L1D4"/>
<keyword evidence="3" id="KW-0633">Potassium transport</keyword>
<dbReference type="Gene3D" id="3.40.50.12370">
    <property type="match status" value="1"/>
</dbReference>
<keyword evidence="7" id="KW-0406">Ion transport</keyword>
<dbReference type="GO" id="GO:0012505">
    <property type="term" value="C:endomembrane system"/>
    <property type="evidence" value="ECO:0007669"/>
    <property type="project" value="TreeGrafter"/>
</dbReference>
<organism evidence="14 15">
    <name type="scientific">Papaver somniferum</name>
    <name type="common">Opium poppy</name>
    <dbReference type="NCBI Taxonomy" id="3469"/>
    <lineage>
        <taxon>Eukaryota</taxon>
        <taxon>Viridiplantae</taxon>
        <taxon>Streptophyta</taxon>
        <taxon>Embryophyta</taxon>
        <taxon>Tracheophyta</taxon>
        <taxon>Spermatophyta</taxon>
        <taxon>Magnoliopsida</taxon>
        <taxon>Ranunculales</taxon>
        <taxon>Papaveraceae</taxon>
        <taxon>Papaveroideae</taxon>
        <taxon>Papaver</taxon>
    </lineage>
</organism>
<dbReference type="InterPro" id="IPR038770">
    <property type="entry name" value="Na+/solute_symporter_sf"/>
</dbReference>
<feature type="transmembrane region" description="Helical" evidence="10">
    <location>
        <begin position="446"/>
        <end position="469"/>
    </location>
</feature>
<keyword evidence="5" id="KW-0630">Potassium</keyword>
<dbReference type="InterPro" id="IPR057290">
    <property type="entry name" value="CHX17_C"/>
</dbReference>
<evidence type="ECO:0000256" key="4">
    <source>
        <dbReference type="ARBA" id="ARBA00022692"/>
    </source>
</evidence>
<dbReference type="Gene3D" id="1.20.1530.20">
    <property type="match status" value="1"/>
</dbReference>
<evidence type="ECO:0000313" key="14">
    <source>
        <dbReference type="EMBL" id="RZC78161.1"/>
    </source>
</evidence>
<keyword evidence="6 10" id="KW-1133">Transmembrane helix</keyword>
<feature type="transmembrane region" description="Helical" evidence="10">
    <location>
        <begin position="383"/>
        <end position="403"/>
    </location>
</feature>
<gene>
    <name evidence="14" type="ORF">C5167_002353</name>
</gene>
<dbReference type="Proteomes" id="UP000316621">
    <property type="component" value="Chromosome 9"/>
</dbReference>
<comment type="similarity">
    <text evidence="9">Belongs to the monovalent cation:proton antiporter 2 (CPA2) transporter (TC 2.A.37) family. CHX (TC 2.A.37.4) subfamily.</text>
</comment>
<evidence type="ECO:0000256" key="9">
    <source>
        <dbReference type="ARBA" id="ARBA00038341"/>
    </source>
</evidence>
<feature type="domain" description="Cation/H+ exchanger transmembrane" evidence="11">
    <location>
        <begin position="88"/>
        <end position="466"/>
    </location>
</feature>
<evidence type="ECO:0000256" key="10">
    <source>
        <dbReference type="SAM" id="Phobius"/>
    </source>
</evidence>
<dbReference type="Pfam" id="PF00999">
    <property type="entry name" value="Na_H_Exchanger"/>
    <property type="match status" value="1"/>
</dbReference>
<feature type="transmembrane region" description="Helical" evidence="10">
    <location>
        <begin position="415"/>
        <end position="434"/>
    </location>
</feature>
<feature type="transmembrane region" description="Helical" evidence="10">
    <location>
        <begin position="166"/>
        <end position="189"/>
    </location>
</feature>
<dbReference type="EMBL" id="CM010723">
    <property type="protein sequence ID" value="RZC78161.1"/>
    <property type="molecule type" value="Genomic_DNA"/>
</dbReference>
<dbReference type="InterPro" id="IPR057291">
    <property type="entry name" value="CHX17_2nd"/>
</dbReference>
<evidence type="ECO:0000256" key="3">
    <source>
        <dbReference type="ARBA" id="ARBA00022538"/>
    </source>
</evidence>
<evidence type="ECO:0000259" key="12">
    <source>
        <dbReference type="Pfam" id="PF23256"/>
    </source>
</evidence>
<feature type="transmembrane region" description="Helical" evidence="10">
    <location>
        <begin position="305"/>
        <end position="324"/>
    </location>
</feature>
<keyword evidence="8 10" id="KW-0472">Membrane</keyword>
<evidence type="ECO:0000259" key="13">
    <source>
        <dbReference type="Pfam" id="PF23259"/>
    </source>
</evidence>
<dbReference type="GO" id="GO:1902600">
    <property type="term" value="P:proton transmembrane transport"/>
    <property type="evidence" value="ECO:0007669"/>
    <property type="project" value="InterPro"/>
</dbReference>
<comment type="subcellular location">
    <subcellularLocation>
        <location evidence="1">Membrane</location>
        <topology evidence="1">Multi-pass membrane protein</topology>
    </subcellularLocation>
</comment>
<feature type="domain" description="Cation/H(+) antiporter central" evidence="12">
    <location>
        <begin position="524"/>
        <end position="643"/>
    </location>
</feature>
<keyword evidence="4 10" id="KW-0812">Transmembrane</keyword>
<feature type="transmembrane region" description="Helical" evidence="10">
    <location>
        <begin position="266"/>
        <end position="293"/>
    </location>
</feature>
<evidence type="ECO:0000256" key="1">
    <source>
        <dbReference type="ARBA" id="ARBA00004141"/>
    </source>
</evidence>
<accession>A0A4Y7L1D4</accession>
<evidence type="ECO:0000256" key="8">
    <source>
        <dbReference type="ARBA" id="ARBA00023136"/>
    </source>
</evidence>
<evidence type="ECO:0000256" key="5">
    <source>
        <dbReference type="ARBA" id="ARBA00022958"/>
    </source>
</evidence>
<dbReference type="GO" id="GO:0006813">
    <property type="term" value="P:potassium ion transport"/>
    <property type="evidence" value="ECO:0007669"/>
    <property type="project" value="UniProtKB-KW"/>
</dbReference>